<reference evidence="2" key="5">
    <citation type="journal article" date="2021" name="G3 (Bethesda)">
        <title>Aegilops tauschii genome assembly Aet v5.0 features greater sequence contiguity and improved annotation.</title>
        <authorList>
            <person name="Wang L."/>
            <person name="Zhu T."/>
            <person name="Rodriguez J.C."/>
            <person name="Deal K.R."/>
            <person name="Dubcovsky J."/>
            <person name="McGuire P.E."/>
            <person name="Lux T."/>
            <person name="Spannagl M."/>
            <person name="Mayer K.F.X."/>
            <person name="Baldrich P."/>
            <person name="Meyers B.C."/>
            <person name="Huo N."/>
            <person name="Gu Y.Q."/>
            <person name="Zhou H."/>
            <person name="Devos K.M."/>
            <person name="Bennetzen J.L."/>
            <person name="Unver T."/>
            <person name="Budak H."/>
            <person name="Gulick P.J."/>
            <person name="Galiba G."/>
            <person name="Kalapos B."/>
            <person name="Nelson D.R."/>
            <person name="Li P."/>
            <person name="You F.M."/>
            <person name="Luo M.C."/>
            <person name="Dvorak J."/>
        </authorList>
    </citation>
    <scope>NUCLEOTIDE SEQUENCE [LARGE SCALE GENOMIC DNA]</scope>
    <source>
        <strain evidence="2">cv. AL8/78</strain>
    </source>
</reference>
<evidence type="ECO:0008006" key="4">
    <source>
        <dbReference type="Google" id="ProtNLM"/>
    </source>
</evidence>
<dbReference type="SUPFAM" id="SSF53187">
    <property type="entry name" value="Zn-dependent exopeptidases"/>
    <property type="match status" value="1"/>
</dbReference>
<proteinExistence type="predicted"/>
<reference evidence="2" key="4">
    <citation type="submission" date="2019-03" db="UniProtKB">
        <authorList>
            <consortium name="EnsemblPlants"/>
        </authorList>
    </citation>
    <scope>IDENTIFICATION</scope>
</reference>
<dbReference type="GO" id="GO:0005783">
    <property type="term" value="C:endoplasmic reticulum"/>
    <property type="evidence" value="ECO:0007669"/>
    <property type="project" value="TreeGrafter"/>
</dbReference>
<dbReference type="Gene3D" id="3.40.630.10">
    <property type="entry name" value="Zn peptidases"/>
    <property type="match status" value="1"/>
</dbReference>
<organism evidence="2 3">
    <name type="scientific">Aegilops tauschii subsp. strangulata</name>
    <name type="common">Goatgrass</name>
    <dbReference type="NCBI Taxonomy" id="200361"/>
    <lineage>
        <taxon>Eukaryota</taxon>
        <taxon>Viridiplantae</taxon>
        <taxon>Streptophyta</taxon>
        <taxon>Embryophyta</taxon>
        <taxon>Tracheophyta</taxon>
        <taxon>Spermatophyta</taxon>
        <taxon>Magnoliopsida</taxon>
        <taxon>Liliopsida</taxon>
        <taxon>Poales</taxon>
        <taxon>Poaceae</taxon>
        <taxon>BOP clade</taxon>
        <taxon>Pooideae</taxon>
        <taxon>Triticodae</taxon>
        <taxon>Triticeae</taxon>
        <taxon>Triticinae</taxon>
        <taxon>Aegilops</taxon>
    </lineage>
</organism>
<comment type="function">
    <text evidence="1">Hydrolyzes certain amino acid conjugates of the plant growth regulator indole-3-acetic acid (IAA).</text>
</comment>
<dbReference type="InterPro" id="IPR017439">
    <property type="entry name" value="Amidohydrolase"/>
</dbReference>
<dbReference type="Gramene" id="AET3Gv20615400.1">
    <property type="protein sequence ID" value="AET3Gv20615400.1"/>
    <property type="gene ID" value="AET3Gv20615400"/>
</dbReference>
<dbReference type="Proteomes" id="UP000015105">
    <property type="component" value="Chromosome 3D"/>
</dbReference>
<accession>A0A453F9F6</accession>
<dbReference type="EnsemblPlants" id="AET3Gv20615400.1">
    <property type="protein sequence ID" value="AET3Gv20615400.1"/>
    <property type="gene ID" value="AET3Gv20615400"/>
</dbReference>
<reference evidence="3" key="1">
    <citation type="journal article" date="2014" name="Science">
        <title>Ancient hybridizations among the ancestral genomes of bread wheat.</title>
        <authorList>
            <consortium name="International Wheat Genome Sequencing Consortium,"/>
            <person name="Marcussen T."/>
            <person name="Sandve S.R."/>
            <person name="Heier L."/>
            <person name="Spannagl M."/>
            <person name="Pfeifer M."/>
            <person name="Jakobsen K.S."/>
            <person name="Wulff B.B."/>
            <person name="Steuernagel B."/>
            <person name="Mayer K.F."/>
            <person name="Olsen O.A."/>
        </authorList>
    </citation>
    <scope>NUCLEOTIDE SEQUENCE [LARGE SCALE GENOMIC DNA]</scope>
    <source>
        <strain evidence="3">cv. AL8/78</strain>
    </source>
</reference>
<dbReference type="PANTHER" id="PTHR11014">
    <property type="entry name" value="PEPTIDASE M20 FAMILY MEMBER"/>
    <property type="match status" value="1"/>
</dbReference>
<evidence type="ECO:0000256" key="1">
    <source>
        <dbReference type="ARBA" id="ARBA00003007"/>
    </source>
</evidence>
<reference evidence="3" key="2">
    <citation type="journal article" date="2017" name="Nat. Plants">
        <title>The Aegilops tauschii genome reveals multiple impacts of transposons.</title>
        <authorList>
            <person name="Zhao G."/>
            <person name="Zou C."/>
            <person name="Li K."/>
            <person name="Wang K."/>
            <person name="Li T."/>
            <person name="Gao L."/>
            <person name="Zhang X."/>
            <person name="Wang H."/>
            <person name="Yang Z."/>
            <person name="Liu X."/>
            <person name="Jiang W."/>
            <person name="Mao L."/>
            <person name="Kong X."/>
            <person name="Jiao Y."/>
            <person name="Jia J."/>
        </authorList>
    </citation>
    <scope>NUCLEOTIDE SEQUENCE [LARGE SCALE GENOMIC DNA]</scope>
    <source>
        <strain evidence="3">cv. AL8/78</strain>
    </source>
</reference>
<evidence type="ECO:0000313" key="3">
    <source>
        <dbReference type="Proteomes" id="UP000015105"/>
    </source>
</evidence>
<dbReference type="Pfam" id="PF01546">
    <property type="entry name" value="Peptidase_M20"/>
    <property type="match status" value="1"/>
</dbReference>
<dbReference type="GO" id="GO:0009850">
    <property type="term" value="P:auxin metabolic process"/>
    <property type="evidence" value="ECO:0007669"/>
    <property type="project" value="TreeGrafter"/>
</dbReference>
<dbReference type="AlphaFoldDB" id="A0A453F9F6"/>
<protein>
    <recommendedName>
        <fullName evidence="4">Peptidase M20 dimerisation domain-containing protein</fullName>
    </recommendedName>
</protein>
<keyword evidence="3" id="KW-1185">Reference proteome</keyword>
<name>A0A453F9F6_AEGTS</name>
<reference evidence="2" key="3">
    <citation type="journal article" date="2017" name="Nature">
        <title>Genome sequence of the progenitor of the wheat D genome Aegilops tauschii.</title>
        <authorList>
            <person name="Luo M.C."/>
            <person name="Gu Y.Q."/>
            <person name="Puiu D."/>
            <person name="Wang H."/>
            <person name="Twardziok S.O."/>
            <person name="Deal K.R."/>
            <person name="Huo N."/>
            <person name="Zhu T."/>
            <person name="Wang L."/>
            <person name="Wang Y."/>
            <person name="McGuire P.E."/>
            <person name="Liu S."/>
            <person name="Long H."/>
            <person name="Ramasamy R.K."/>
            <person name="Rodriguez J.C."/>
            <person name="Van S.L."/>
            <person name="Yuan L."/>
            <person name="Wang Z."/>
            <person name="Xia Z."/>
            <person name="Xiao L."/>
            <person name="Anderson O.D."/>
            <person name="Ouyang S."/>
            <person name="Liang Y."/>
            <person name="Zimin A.V."/>
            <person name="Pertea G."/>
            <person name="Qi P."/>
            <person name="Bennetzen J.L."/>
            <person name="Dai X."/>
            <person name="Dawson M.W."/>
            <person name="Muller H.G."/>
            <person name="Kugler K."/>
            <person name="Rivarola-Duarte L."/>
            <person name="Spannagl M."/>
            <person name="Mayer K.F.X."/>
            <person name="Lu F.H."/>
            <person name="Bevan M.W."/>
            <person name="Leroy P."/>
            <person name="Li P."/>
            <person name="You F.M."/>
            <person name="Sun Q."/>
            <person name="Liu Z."/>
            <person name="Lyons E."/>
            <person name="Wicker T."/>
            <person name="Salzberg S.L."/>
            <person name="Devos K.M."/>
            <person name="Dvorak J."/>
        </authorList>
    </citation>
    <scope>NUCLEOTIDE SEQUENCE [LARGE SCALE GENOMIC DNA]</scope>
    <source>
        <strain evidence="2">cv. AL8/78</strain>
    </source>
</reference>
<evidence type="ECO:0000313" key="2">
    <source>
        <dbReference type="EnsemblPlants" id="AET3Gv20615400.1"/>
    </source>
</evidence>
<dbReference type="PANTHER" id="PTHR11014:SF100">
    <property type="entry name" value="IAA-AMINO ACID HYDROLASE ILR1-LIKE 2"/>
    <property type="match status" value="1"/>
</dbReference>
<sequence>PPHPPATQAAGLGFVRPRPIATPRRRPMGLHARAVLLAVVAALWCRSSGSEAGGGDVLGRAKRPEFAAWMAGVRRAIHERPELAFEEHETSRLVRRELDAMGVRYEHPVAGTGVVAAVGTGRPPFVALRADMDALPLQEEVEWEHRSKVAGKMHACGHDAHTAMLLGAARILHEHRNDLQVTVPPSS</sequence>
<dbReference type="InterPro" id="IPR002933">
    <property type="entry name" value="Peptidase_M20"/>
</dbReference>
<dbReference type="GO" id="GO:0010179">
    <property type="term" value="F:IAA-Ala conjugate hydrolase activity"/>
    <property type="evidence" value="ECO:0007669"/>
    <property type="project" value="TreeGrafter"/>
</dbReference>